<dbReference type="RefSeq" id="XP_013286946.1">
    <property type="nucleotide sequence ID" value="XM_013431492.1"/>
</dbReference>
<name>A0A0D2GQ69_9EURO</name>
<keyword evidence="3" id="KW-1185">Reference proteome</keyword>
<dbReference type="EMBL" id="KN846970">
    <property type="protein sequence ID" value="KIW83138.1"/>
    <property type="molecule type" value="Genomic_DNA"/>
</dbReference>
<feature type="region of interest" description="Disordered" evidence="1">
    <location>
        <begin position="341"/>
        <end position="365"/>
    </location>
</feature>
<feature type="region of interest" description="Disordered" evidence="1">
    <location>
        <begin position="1"/>
        <end position="20"/>
    </location>
</feature>
<reference evidence="2 3" key="1">
    <citation type="submission" date="2015-01" db="EMBL/GenBank/DDBJ databases">
        <title>The Genome Sequence of Fonsecaea pedrosoi CBS 271.37.</title>
        <authorList>
            <consortium name="The Broad Institute Genomics Platform"/>
            <person name="Cuomo C."/>
            <person name="de Hoog S."/>
            <person name="Gorbushina A."/>
            <person name="Stielow B."/>
            <person name="Teixiera M."/>
            <person name="Abouelleil A."/>
            <person name="Chapman S.B."/>
            <person name="Priest M."/>
            <person name="Young S.K."/>
            <person name="Wortman J."/>
            <person name="Nusbaum C."/>
            <person name="Birren B."/>
        </authorList>
    </citation>
    <scope>NUCLEOTIDE SEQUENCE [LARGE SCALE GENOMIC DNA]</scope>
    <source>
        <strain evidence="2 3">CBS 271.37</strain>
    </source>
</reference>
<sequence length="365" mass="41287">MVPTIEPFNPPCTRNSIGNHKPSQELDDGFFRTYQAIIEDAFLLEPGGSNRPQEFVQLVVVVTEILQWASSNPGNKTAAKTLQDMIQLKPLTEEEKQCVPELPADDCLCLLVRLLARKKQPTTPVEYLNELQKLKIHTIITDEKQHEDNLQRNCAGVYGIPNHVSICIGSHIQTSSQPNICLHIIATNGEHHPTYLGKWAKKSRKKRFENLQSNVPQHVTKAGLWLDENLRDDDRHGTQAINTWKLESTPARSDAEPTNRPQHFSHENELAITFTIQKGTGITRCERCAICRMLFWYRQDDTEIGIENDPEPREEALKDKGIYRNNTCSEGLLHELCEMAERRAAKTHPGTTGTTDQDPDSGEAL</sequence>
<evidence type="ECO:0000313" key="3">
    <source>
        <dbReference type="Proteomes" id="UP000053029"/>
    </source>
</evidence>
<evidence type="ECO:0000313" key="2">
    <source>
        <dbReference type="EMBL" id="KIW83138.1"/>
    </source>
</evidence>
<gene>
    <name evidence="2" type="ORF">Z517_02382</name>
</gene>
<dbReference type="GeneID" id="25301872"/>
<dbReference type="HOGENOM" id="CLU_758720_0_0_1"/>
<protein>
    <submittedName>
        <fullName evidence="2">Uncharacterized protein</fullName>
    </submittedName>
</protein>
<accession>A0A0D2GQ69</accession>
<dbReference type="Proteomes" id="UP000053029">
    <property type="component" value="Unassembled WGS sequence"/>
</dbReference>
<proteinExistence type="predicted"/>
<organism evidence="2 3">
    <name type="scientific">Fonsecaea pedrosoi CBS 271.37</name>
    <dbReference type="NCBI Taxonomy" id="1442368"/>
    <lineage>
        <taxon>Eukaryota</taxon>
        <taxon>Fungi</taxon>
        <taxon>Dikarya</taxon>
        <taxon>Ascomycota</taxon>
        <taxon>Pezizomycotina</taxon>
        <taxon>Eurotiomycetes</taxon>
        <taxon>Chaetothyriomycetidae</taxon>
        <taxon>Chaetothyriales</taxon>
        <taxon>Herpotrichiellaceae</taxon>
        <taxon>Fonsecaea</taxon>
    </lineage>
</organism>
<dbReference type="OrthoDB" id="10392065at2759"/>
<dbReference type="AlphaFoldDB" id="A0A0D2GQ69"/>
<evidence type="ECO:0000256" key="1">
    <source>
        <dbReference type="SAM" id="MobiDB-lite"/>
    </source>
</evidence>
<dbReference type="VEuPathDB" id="FungiDB:Z517_02382"/>